<dbReference type="Proteomes" id="UP000004198">
    <property type="component" value="Unassembled WGS sequence"/>
</dbReference>
<keyword evidence="2" id="KW-1185">Reference proteome</keyword>
<protein>
    <submittedName>
        <fullName evidence="1">Uncharacterized protein</fullName>
    </submittedName>
</protein>
<sequence>EKIVPLYYEMGKAEGQPLNSENFYNSLLNAFKSSNIGKYSNQLAKLWAKTNKDDDLTVHKVICALNNFSIDSAKTLQPAFPTENTDKLIKQLEKDKLPYFFMFAKKKNEHQVNEIGNGTVDRIAKEIETLNKQEFDYSKVGRFSYKTLMNNSKIAINNNIIEAYKELNDEKDTWFMKTDMDKQEVSSAIYDTIKYEFALACEENDVEYKDAVDMVIKYIYTDKKLKTQKKSILFTVFGEEIINNLNKNINKPLGDGYIKCQMCGKRIKKKGNRQTMCEKCSKEKRKQDKLKRQKQTREKLKN</sequence>
<feature type="non-terminal residue" evidence="1">
    <location>
        <position position="1"/>
    </location>
</feature>
<evidence type="ECO:0000313" key="1">
    <source>
        <dbReference type="EMBL" id="EET84097.1"/>
    </source>
</evidence>
<gene>
    <name evidence="1" type="ORF">CcarbDRAFT_5453</name>
</gene>
<organism evidence="1 2">
    <name type="scientific">Clostridium carboxidivorans P7</name>
    <dbReference type="NCBI Taxonomy" id="536227"/>
    <lineage>
        <taxon>Bacteria</taxon>
        <taxon>Bacillati</taxon>
        <taxon>Bacillota</taxon>
        <taxon>Clostridia</taxon>
        <taxon>Eubacteriales</taxon>
        <taxon>Clostridiaceae</taxon>
        <taxon>Clostridium</taxon>
    </lineage>
</organism>
<dbReference type="AlphaFoldDB" id="C6Q334"/>
<dbReference type="eggNOG" id="ENOG502ZBCM">
    <property type="taxonomic scope" value="Bacteria"/>
</dbReference>
<name>C6Q334_9CLOT</name>
<accession>C6Q334</accession>
<comment type="caution">
    <text evidence="1">The sequence shown here is derived from an EMBL/GenBank/DDBJ whole genome shotgun (WGS) entry which is preliminary data.</text>
</comment>
<reference evidence="1 2" key="1">
    <citation type="submission" date="2009-06" db="EMBL/GenBank/DDBJ databases">
        <title>The draft genome of Clostridium carboxidivorans P7.</title>
        <authorList>
            <consortium name="US DOE Joint Genome Institute (JGI-PGF)"/>
            <person name="Lucas S."/>
            <person name="Copeland A."/>
            <person name="Lapidus A."/>
            <person name="Glavina del Rio T."/>
            <person name="Tice H."/>
            <person name="Bruce D."/>
            <person name="Goodwin L."/>
            <person name="Pitluck S."/>
            <person name="Larimer F."/>
            <person name="Land M.L."/>
            <person name="Hauser L."/>
            <person name="Hemme C.L."/>
        </authorList>
    </citation>
    <scope>NUCLEOTIDE SEQUENCE [LARGE SCALE GENOMIC DNA]</scope>
    <source>
        <strain evidence="1 2">P7</strain>
    </source>
</reference>
<proteinExistence type="predicted"/>
<dbReference type="EMBL" id="ACVI01000242">
    <property type="protein sequence ID" value="EET84097.1"/>
    <property type="molecule type" value="Genomic_DNA"/>
</dbReference>
<evidence type="ECO:0000313" key="2">
    <source>
        <dbReference type="Proteomes" id="UP000004198"/>
    </source>
</evidence>